<dbReference type="InterPro" id="IPR036390">
    <property type="entry name" value="WH_DNA-bd_sf"/>
</dbReference>
<dbReference type="PANTHER" id="PTHR30419:SF8">
    <property type="entry name" value="NITROGEN ASSIMILATION TRANSCRIPTIONAL ACTIVATOR-RELATED"/>
    <property type="match status" value="1"/>
</dbReference>
<dbReference type="FunFam" id="1.10.10.10:FF:000001">
    <property type="entry name" value="LysR family transcriptional regulator"/>
    <property type="match status" value="1"/>
</dbReference>
<evidence type="ECO:0000256" key="2">
    <source>
        <dbReference type="ARBA" id="ARBA00023015"/>
    </source>
</evidence>
<dbReference type="Pfam" id="PF03466">
    <property type="entry name" value="LysR_substrate"/>
    <property type="match status" value="1"/>
</dbReference>
<dbReference type="GO" id="GO:0003700">
    <property type="term" value="F:DNA-binding transcription factor activity"/>
    <property type="evidence" value="ECO:0007669"/>
    <property type="project" value="InterPro"/>
</dbReference>
<dbReference type="Proteomes" id="UP000198917">
    <property type="component" value="Unassembled WGS sequence"/>
</dbReference>
<evidence type="ECO:0000256" key="8">
    <source>
        <dbReference type="SAM" id="MobiDB-lite"/>
    </source>
</evidence>
<dbReference type="AlphaFoldDB" id="A0A7Z7BQS1"/>
<evidence type="ECO:0000256" key="1">
    <source>
        <dbReference type="ARBA" id="ARBA00009437"/>
    </source>
</evidence>
<dbReference type="EMBL" id="FNEW01000005">
    <property type="protein sequence ID" value="SDK17178.1"/>
    <property type="molecule type" value="Genomic_DNA"/>
</dbReference>
<dbReference type="SUPFAM" id="SSF46785">
    <property type="entry name" value="Winged helix' DNA-binding domain"/>
    <property type="match status" value="1"/>
</dbReference>
<comment type="similarity">
    <text evidence="1">Belongs to the LysR transcriptional regulatory family.</text>
</comment>
<gene>
    <name evidence="10" type="ORF">SAMN05428983_4069</name>
</gene>
<comment type="function">
    <text evidence="5">Transcriptional regulator of the ttuABCDE tartrate utilization operon.</text>
</comment>
<keyword evidence="4" id="KW-0804">Transcription</keyword>
<evidence type="ECO:0000313" key="11">
    <source>
        <dbReference type="Proteomes" id="UP000198917"/>
    </source>
</evidence>
<evidence type="ECO:0000256" key="3">
    <source>
        <dbReference type="ARBA" id="ARBA00023125"/>
    </source>
</evidence>
<evidence type="ECO:0000256" key="5">
    <source>
        <dbReference type="ARBA" id="ARBA00054626"/>
    </source>
</evidence>
<dbReference type="CDD" id="cd08426">
    <property type="entry name" value="PBP2_LTTR_like_5"/>
    <property type="match status" value="1"/>
</dbReference>
<dbReference type="InterPro" id="IPR036388">
    <property type="entry name" value="WH-like_DNA-bd_sf"/>
</dbReference>
<evidence type="ECO:0000313" key="10">
    <source>
        <dbReference type="EMBL" id="SDK17178.1"/>
    </source>
</evidence>
<reference evidence="10 11" key="1">
    <citation type="submission" date="2016-10" db="EMBL/GenBank/DDBJ databases">
        <authorList>
            <person name="Varghese N."/>
            <person name="Submissions S."/>
        </authorList>
    </citation>
    <scope>NUCLEOTIDE SEQUENCE [LARGE SCALE GENOMIC DNA]</scope>
    <source>
        <strain evidence="10 11">PDC82</strain>
    </source>
</reference>
<dbReference type="PROSITE" id="PS50931">
    <property type="entry name" value="HTH_LYSR"/>
    <property type="match status" value="1"/>
</dbReference>
<feature type="region of interest" description="Disordered" evidence="8">
    <location>
        <begin position="1"/>
        <end position="37"/>
    </location>
</feature>
<protein>
    <recommendedName>
        <fullName evidence="6">HTH-type transcriptional regulator TtuA</fullName>
    </recommendedName>
    <alternativeName>
        <fullName evidence="7">Tartrate utilization transcriptional regulator</fullName>
    </alternativeName>
</protein>
<evidence type="ECO:0000259" key="9">
    <source>
        <dbReference type="PROSITE" id="PS50931"/>
    </source>
</evidence>
<proteinExistence type="inferred from homology"/>
<comment type="caution">
    <text evidence="10">The sequence shown here is derived from an EMBL/GenBank/DDBJ whole genome shotgun (WGS) entry which is preliminary data.</text>
</comment>
<organism evidence="10 11">
    <name type="scientific">Agrobacterium fabrum</name>
    <dbReference type="NCBI Taxonomy" id="1176649"/>
    <lineage>
        <taxon>Bacteria</taxon>
        <taxon>Pseudomonadati</taxon>
        <taxon>Pseudomonadota</taxon>
        <taxon>Alphaproteobacteria</taxon>
        <taxon>Hyphomicrobiales</taxon>
        <taxon>Rhizobiaceae</taxon>
        <taxon>Rhizobium/Agrobacterium group</taxon>
        <taxon>Agrobacterium</taxon>
        <taxon>Agrobacterium tumefaciens complex</taxon>
    </lineage>
</organism>
<keyword evidence="3" id="KW-0238">DNA-binding</keyword>
<evidence type="ECO:0000256" key="6">
    <source>
        <dbReference type="ARBA" id="ARBA00067332"/>
    </source>
</evidence>
<evidence type="ECO:0000256" key="4">
    <source>
        <dbReference type="ARBA" id="ARBA00023163"/>
    </source>
</evidence>
<feature type="domain" description="HTH lysR-type" evidence="9">
    <location>
        <begin position="69"/>
        <end position="126"/>
    </location>
</feature>
<dbReference type="GO" id="GO:0003677">
    <property type="term" value="F:DNA binding"/>
    <property type="evidence" value="ECO:0007669"/>
    <property type="project" value="UniProtKB-KW"/>
</dbReference>
<dbReference type="PANTHER" id="PTHR30419">
    <property type="entry name" value="HTH-TYPE TRANSCRIPTIONAL REGULATOR YBHD"/>
    <property type="match status" value="1"/>
</dbReference>
<dbReference type="InterPro" id="IPR005119">
    <property type="entry name" value="LysR_subst-bd"/>
</dbReference>
<sequence>MGQMRGQLSGISPPSPPHSRCRDLFPPGEETSGGLLLHSDLPGGSILSSRRGDMLAANTGLAKQGLRPMQLRALMYFDELVRTNSMRAAAENLNVAPTAVSRQIENLEYYFGSPLVERSSRGVKLTAAGELLAARAGKTLRELDHVHQLIDDLKGLQRGRVTVYANGATVANLLAPVLAQFSLKYPKLRFEVHITSARQAMEALGAAEADLVVSLFAPKLSGVKVRSRTRISYDVIFPAGHALAAQPEVSLKELAGLPLALPDKSFAARQAFDTLFADAGIELDPVFITSSLEMLKELVLGHAAATLLPALSVAREIRSGQMVAVPLSGKKGIHTQIDLCVAPDRQLSFAASKLADFIERFMREATAG</sequence>
<dbReference type="Gene3D" id="3.40.190.290">
    <property type="match status" value="1"/>
</dbReference>
<dbReference type="Gene3D" id="1.10.10.10">
    <property type="entry name" value="Winged helix-like DNA-binding domain superfamily/Winged helix DNA-binding domain"/>
    <property type="match status" value="1"/>
</dbReference>
<dbReference type="InterPro" id="IPR050950">
    <property type="entry name" value="HTH-type_LysR_regulators"/>
</dbReference>
<name>A0A7Z7BQS1_9HYPH</name>
<dbReference type="Pfam" id="PF00126">
    <property type="entry name" value="HTH_1"/>
    <property type="match status" value="1"/>
</dbReference>
<dbReference type="InterPro" id="IPR000847">
    <property type="entry name" value="LysR_HTH_N"/>
</dbReference>
<accession>A0A7Z7BQS1</accession>
<evidence type="ECO:0000256" key="7">
    <source>
        <dbReference type="ARBA" id="ARBA00083243"/>
    </source>
</evidence>
<dbReference type="GO" id="GO:0005829">
    <property type="term" value="C:cytosol"/>
    <property type="evidence" value="ECO:0007669"/>
    <property type="project" value="TreeGrafter"/>
</dbReference>
<dbReference type="SUPFAM" id="SSF53850">
    <property type="entry name" value="Periplasmic binding protein-like II"/>
    <property type="match status" value="1"/>
</dbReference>
<keyword evidence="2" id="KW-0805">Transcription regulation</keyword>